<comment type="caution">
    <text evidence="2">The sequence shown here is derived from an EMBL/GenBank/DDBJ whole genome shotgun (WGS) entry which is preliminary data.</text>
</comment>
<name>A0A5B7ET15_PORTR</name>
<feature type="compositionally biased region" description="Polar residues" evidence="1">
    <location>
        <begin position="28"/>
        <end position="40"/>
    </location>
</feature>
<sequence length="275" mass="30118">MNELSRAPPLGTAHRRPGRSHARRLSLTPPTSQSRSAQDPPNSLTLLLLHSGLTCELLLTNPNIDLKLFFATELLCIFSLYKLCIINHERRVSAGGPGQARAGRSLHHKPGGAATLSPGAERQASQAEHSGQWDDSCGRERGDHCLTASCSTDVSLQPLALTLESSTQDNPALAQYWSTPTLVTSRHTHTEDERGLPPHPPLRHNRLCRHRHQQQTQTPPTVAVVAAATATATNSNIHHNTCSRPVCELPTPRRSCSPRPHFVMQFFPIKVLKTA</sequence>
<dbReference type="EMBL" id="VSRR010003542">
    <property type="protein sequence ID" value="MPC36535.1"/>
    <property type="molecule type" value="Genomic_DNA"/>
</dbReference>
<protein>
    <submittedName>
        <fullName evidence="2">Uncharacterized protein</fullName>
    </submittedName>
</protein>
<accession>A0A5B7ET15</accession>
<evidence type="ECO:0000313" key="3">
    <source>
        <dbReference type="Proteomes" id="UP000324222"/>
    </source>
</evidence>
<feature type="region of interest" description="Disordered" evidence="1">
    <location>
        <begin position="1"/>
        <end position="40"/>
    </location>
</feature>
<gene>
    <name evidence="2" type="ORF">E2C01_029997</name>
</gene>
<dbReference type="AlphaFoldDB" id="A0A5B7ET15"/>
<feature type="compositionally biased region" description="Basic residues" evidence="1">
    <location>
        <begin position="13"/>
        <end position="24"/>
    </location>
</feature>
<evidence type="ECO:0000256" key="1">
    <source>
        <dbReference type="SAM" id="MobiDB-lite"/>
    </source>
</evidence>
<feature type="region of interest" description="Disordered" evidence="1">
    <location>
        <begin position="94"/>
        <end position="136"/>
    </location>
</feature>
<evidence type="ECO:0000313" key="2">
    <source>
        <dbReference type="EMBL" id="MPC36535.1"/>
    </source>
</evidence>
<keyword evidence="3" id="KW-1185">Reference proteome</keyword>
<dbReference type="Proteomes" id="UP000324222">
    <property type="component" value="Unassembled WGS sequence"/>
</dbReference>
<reference evidence="2 3" key="1">
    <citation type="submission" date="2019-05" db="EMBL/GenBank/DDBJ databases">
        <title>Another draft genome of Portunus trituberculatus and its Hox gene families provides insights of decapod evolution.</title>
        <authorList>
            <person name="Jeong J.-H."/>
            <person name="Song I."/>
            <person name="Kim S."/>
            <person name="Choi T."/>
            <person name="Kim D."/>
            <person name="Ryu S."/>
            <person name="Kim W."/>
        </authorList>
    </citation>
    <scope>NUCLEOTIDE SEQUENCE [LARGE SCALE GENOMIC DNA]</scope>
    <source>
        <tissue evidence="2">Muscle</tissue>
    </source>
</reference>
<organism evidence="2 3">
    <name type="scientific">Portunus trituberculatus</name>
    <name type="common">Swimming crab</name>
    <name type="synonym">Neptunus trituberculatus</name>
    <dbReference type="NCBI Taxonomy" id="210409"/>
    <lineage>
        <taxon>Eukaryota</taxon>
        <taxon>Metazoa</taxon>
        <taxon>Ecdysozoa</taxon>
        <taxon>Arthropoda</taxon>
        <taxon>Crustacea</taxon>
        <taxon>Multicrustacea</taxon>
        <taxon>Malacostraca</taxon>
        <taxon>Eumalacostraca</taxon>
        <taxon>Eucarida</taxon>
        <taxon>Decapoda</taxon>
        <taxon>Pleocyemata</taxon>
        <taxon>Brachyura</taxon>
        <taxon>Eubrachyura</taxon>
        <taxon>Portunoidea</taxon>
        <taxon>Portunidae</taxon>
        <taxon>Portuninae</taxon>
        <taxon>Portunus</taxon>
    </lineage>
</organism>
<proteinExistence type="predicted"/>